<organism evidence="2 3">
    <name type="scientific">Solanum tuberosum</name>
    <name type="common">Potato</name>
    <dbReference type="NCBI Taxonomy" id="4113"/>
    <lineage>
        <taxon>Eukaryota</taxon>
        <taxon>Viridiplantae</taxon>
        <taxon>Streptophyta</taxon>
        <taxon>Embryophyta</taxon>
        <taxon>Tracheophyta</taxon>
        <taxon>Spermatophyta</taxon>
        <taxon>Magnoliopsida</taxon>
        <taxon>eudicotyledons</taxon>
        <taxon>Gunneridae</taxon>
        <taxon>Pentapetalae</taxon>
        <taxon>asterids</taxon>
        <taxon>lamiids</taxon>
        <taxon>Solanales</taxon>
        <taxon>Solanaceae</taxon>
        <taxon>Solanoideae</taxon>
        <taxon>Solaneae</taxon>
        <taxon>Solanum</taxon>
    </lineage>
</organism>
<comment type="caution">
    <text evidence="2">The sequence shown here is derived from an EMBL/GenBank/DDBJ whole genome shotgun (WGS) entry which is preliminary data.</text>
</comment>
<dbReference type="Pfam" id="PF10536">
    <property type="entry name" value="PMD"/>
    <property type="match status" value="1"/>
</dbReference>
<evidence type="ECO:0000313" key="3">
    <source>
        <dbReference type="Proteomes" id="UP000826656"/>
    </source>
</evidence>
<dbReference type="InterPro" id="IPR044824">
    <property type="entry name" value="MAIN-like"/>
</dbReference>
<reference evidence="2 3" key="1">
    <citation type="journal article" date="2021" name="bioRxiv">
        <title>Chromosome-scale and haplotype-resolved genome assembly of a tetraploid potato cultivar.</title>
        <authorList>
            <person name="Sun H."/>
            <person name="Jiao W.-B."/>
            <person name="Krause K."/>
            <person name="Campoy J.A."/>
            <person name="Goel M."/>
            <person name="Folz-Donahue K."/>
            <person name="Kukat C."/>
            <person name="Huettel B."/>
            <person name="Schneeberger K."/>
        </authorList>
    </citation>
    <scope>NUCLEOTIDE SEQUENCE [LARGE SCALE GENOMIC DNA]</scope>
    <source>
        <strain evidence="2">SolTubOtavaFocal</strain>
        <tissue evidence="2">Leaves</tissue>
    </source>
</reference>
<name>A0ABQ7WFL3_SOLTU</name>
<gene>
    <name evidence="2" type="ORF">KY290_005212</name>
</gene>
<dbReference type="Proteomes" id="UP000826656">
    <property type="component" value="Unassembled WGS sequence"/>
</dbReference>
<keyword evidence="3" id="KW-1185">Reference proteome</keyword>
<sequence>MKTNQLEAPTALARKWTRRRNHQNEAQTVIDVIRDVLDNLTDDQFIWQSYSEDVINELSEWCRFGQSVWMAHVPLICGIYREWHMIDRVVRQLARGHEMQYRRARMKENDENQSNEMRQYAEKVTRISMESMNAASQEK</sequence>
<dbReference type="PANTHER" id="PTHR46033">
    <property type="entry name" value="PROTEIN MAIN-LIKE 2"/>
    <property type="match status" value="1"/>
</dbReference>
<dbReference type="PANTHER" id="PTHR46033:SF8">
    <property type="entry name" value="PROTEIN MAINTENANCE OF MERISTEMS-LIKE"/>
    <property type="match status" value="1"/>
</dbReference>
<evidence type="ECO:0000313" key="2">
    <source>
        <dbReference type="EMBL" id="KAH0778785.1"/>
    </source>
</evidence>
<dbReference type="InterPro" id="IPR019557">
    <property type="entry name" value="AminoTfrase-like_pln_mobile"/>
</dbReference>
<feature type="domain" description="Aminotransferase-like plant mobile" evidence="1">
    <location>
        <begin position="3"/>
        <end position="129"/>
    </location>
</feature>
<protein>
    <recommendedName>
        <fullName evidence="1">Aminotransferase-like plant mobile domain-containing protein</fullName>
    </recommendedName>
</protein>
<evidence type="ECO:0000259" key="1">
    <source>
        <dbReference type="Pfam" id="PF10536"/>
    </source>
</evidence>
<dbReference type="EMBL" id="JAIVGD010000002">
    <property type="protein sequence ID" value="KAH0778785.1"/>
    <property type="molecule type" value="Genomic_DNA"/>
</dbReference>
<proteinExistence type="predicted"/>
<accession>A0ABQ7WFL3</accession>